<proteinExistence type="inferred from homology"/>
<evidence type="ECO:0000259" key="9">
    <source>
        <dbReference type="SMART" id="SM00849"/>
    </source>
</evidence>
<gene>
    <name evidence="10" type="ORF">PaecuDRAFT_1786</name>
</gene>
<evidence type="ECO:0000313" key="10">
    <source>
        <dbReference type="EMBL" id="EFM11340.1"/>
    </source>
</evidence>
<dbReference type="InterPro" id="IPR036866">
    <property type="entry name" value="RibonucZ/Hydroxyglut_hydro"/>
</dbReference>
<evidence type="ECO:0000256" key="1">
    <source>
        <dbReference type="ARBA" id="ARBA00001947"/>
    </source>
</evidence>
<dbReference type="eggNOG" id="COG0491">
    <property type="taxonomic scope" value="Bacteria"/>
</dbReference>
<dbReference type="AlphaFoldDB" id="E0I835"/>
<comment type="catalytic activity">
    <reaction evidence="6">
        <text>3',5'-cyclic CMP + H2O = CMP + H(+)</text>
        <dbReference type="Rhea" id="RHEA:72675"/>
        <dbReference type="ChEBI" id="CHEBI:15377"/>
        <dbReference type="ChEBI" id="CHEBI:15378"/>
        <dbReference type="ChEBI" id="CHEBI:58003"/>
        <dbReference type="ChEBI" id="CHEBI:60377"/>
    </reaction>
    <physiologicalReaction direction="left-to-right" evidence="6">
        <dbReference type="Rhea" id="RHEA:72676"/>
    </physiologicalReaction>
</comment>
<name>E0I835_9BACL</name>
<keyword evidence="4" id="KW-0378">Hydrolase</keyword>
<organism evidence="10 11">
    <name type="scientific">Paenibacillus curdlanolyticus YK9</name>
    <dbReference type="NCBI Taxonomy" id="717606"/>
    <lineage>
        <taxon>Bacteria</taxon>
        <taxon>Bacillati</taxon>
        <taxon>Bacillota</taxon>
        <taxon>Bacilli</taxon>
        <taxon>Bacillales</taxon>
        <taxon>Paenibacillaceae</taxon>
        <taxon>Paenibacillus</taxon>
    </lineage>
</organism>
<dbReference type="OrthoDB" id="333278at2"/>
<dbReference type="Gene3D" id="3.60.15.10">
    <property type="entry name" value="Ribonuclease Z/Hydroxyacylglutathione hydrolase-like"/>
    <property type="match status" value="1"/>
</dbReference>
<keyword evidence="3" id="KW-0479">Metal-binding</keyword>
<dbReference type="CDD" id="cd07729">
    <property type="entry name" value="AHL_lactonase_MBL-fold"/>
    <property type="match status" value="1"/>
</dbReference>
<dbReference type="GO" id="GO:0046872">
    <property type="term" value="F:metal ion binding"/>
    <property type="evidence" value="ECO:0007669"/>
    <property type="project" value="UniProtKB-KW"/>
</dbReference>
<evidence type="ECO:0000313" key="11">
    <source>
        <dbReference type="Proteomes" id="UP000005387"/>
    </source>
</evidence>
<dbReference type="EMBL" id="AEDD01000004">
    <property type="protein sequence ID" value="EFM11340.1"/>
    <property type="molecule type" value="Genomic_DNA"/>
</dbReference>
<dbReference type="InterPro" id="IPR051013">
    <property type="entry name" value="MBL_superfamily_lactonases"/>
</dbReference>
<dbReference type="SUPFAM" id="SSF56281">
    <property type="entry name" value="Metallo-hydrolase/oxidoreductase"/>
    <property type="match status" value="1"/>
</dbReference>
<keyword evidence="11" id="KW-1185">Reference proteome</keyword>
<protein>
    <submittedName>
        <fullName evidence="10">Beta-lactamase domain protein</fullName>
    </submittedName>
</protein>
<sequence length="272" mass="30925">MATEYSKVHVWHTGEVYMDRALAFRERSWHPMPYTGWLRPQSYKSWFPVSAYLIEHPKGNIIVDTGWHDEVRHNQRKHLGLLGSSLCKARVAEGRAVHEQLACHGMHPSDIDYVLLTHMHNDHVSGIEQVSQARHMLVSQPEWKAAHRELGYVKSMWRKVTITPFELAPIPYGPYKLGLDLFGDGSIYMVYTPGHSKGHCSVLVRTQHGWVLLAGDVGYAARSIHANILPGVTTSKRDAQQSLNWVREFAGREDCWAVLTNHDPEIIPHCVG</sequence>
<comment type="similarity">
    <text evidence="2">Belongs to the metallo-beta-lactamase superfamily.</text>
</comment>
<evidence type="ECO:0000256" key="8">
    <source>
        <dbReference type="ARBA" id="ARBA00048505"/>
    </source>
</evidence>
<evidence type="ECO:0000256" key="4">
    <source>
        <dbReference type="ARBA" id="ARBA00022801"/>
    </source>
</evidence>
<comment type="catalytic activity">
    <reaction evidence="8">
        <text>3',5'-cyclic UMP + H2O = UMP + H(+)</text>
        <dbReference type="Rhea" id="RHEA:70575"/>
        <dbReference type="ChEBI" id="CHEBI:15377"/>
        <dbReference type="ChEBI" id="CHEBI:15378"/>
        <dbReference type="ChEBI" id="CHEBI:57865"/>
        <dbReference type="ChEBI" id="CHEBI:184387"/>
    </reaction>
    <physiologicalReaction direction="left-to-right" evidence="8">
        <dbReference type="Rhea" id="RHEA:70576"/>
    </physiologicalReaction>
</comment>
<evidence type="ECO:0000256" key="2">
    <source>
        <dbReference type="ARBA" id="ARBA00007749"/>
    </source>
</evidence>
<dbReference type="RefSeq" id="WP_006037797.1">
    <property type="nucleotide sequence ID" value="NZ_AEDD01000004.1"/>
</dbReference>
<feature type="domain" description="Metallo-beta-lactamase" evidence="9">
    <location>
        <begin position="48"/>
        <end position="262"/>
    </location>
</feature>
<evidence type="ECO:0000256" key="5">
    <source>
        <dbReference type="ARBA" id="ARBA00022833"/>
    </source>
</evidence>
<dbReference type="STRING" id="717606.PaecuDRAFT_1786"/>
<dbReference type="PANTHER" id="PTHR42978:SF7">
    <property type="entry name" value="METALLO-HYDROLASE RV2300C-RELATED"/>
    <property type="match status" value="1"/>
</dbReference>
<keyword evidence="5" id="KW-0862">Zinc</keyword>
<dbReference type="PANTHER" id="PTHR42978">
    <property type="entry name" value="QUORUM-QUENCHING LACTONASE YTNP-RELATED-RELATED"/>
    <property type="match status" value="1"/>
</dbReference>
<evidence type="ECO:0000256" key="7">
    <source>
        <dbReference type="ARBA" id="ARBA00034301"/>
    </source>
</evidence>
<reference evidence="10 11" key="1">
    <citation type="submission" date="2010-07" db="EMBL/GenBank/DDBJ databases">
        <title>The draft genome of Paenibacillus curdlanolyticus YK9.</title>
        <authorList>
            <consortium name="US DOE Joint Genome Institute (JGI-PGF)"/>
            <person name="Lucas S."/>
            <person name="Copeland A."/>
            <person name="Lapidus A."/>
            <person name="Cheng J.-F."/>
            <person name="Bruce D."/>
            <person name="Goodwin L."/>
            <person name="Pitluck S."/>
            <person name="Land M.L."/>
            <person name="Hauser L."/>
            <person name="Chang Y.-J."/>
            <person name="Jeffries C."/>
            <person name="Anderson I.J."/>
            <person name="Johnson E."/>
            <person name="Loganathan U."/>
            <person name="Mulhopadhyay B."/>
            <person name="Kyrpides N."/>
            <person name="Woyke T.J."/>
        </authorList>
    </citation>
    <scope>NUCLEOTIDE SEQUENCE [LARGE SCALE GENOMIC DNA]</scope>
    <source>
        <strain evidence="10 11">YK9</strain>
    </source>
</reference>
<dbReference type="InterPro" id="IPR001279">
    <property type="entry name" value="Metallo-B-lactamas"/>
</dbReference>
<evidence type="ECO:0000256" key="6">
    <source>
        <dbReference type="ARBA" id="ARBA00034221"/>
    </source>
</evidence>
<comment type="cofactor">
    <cofactor evidence="1">
        <name>Zn(2+)</name>
        <dbReference type="ChEBI" id="CHEBI:29105"/>
    </cofactor>
</comment>
<evidence type="ECO:0000256" key="3">
    <source>
        <dbReference type="ARBA" id="ARBA00022723"/>
    </source>
</evidence>
<comment type="function">
    <text evidence="7">Counteracts the endogenous Pycsar antiviral defense system. Phosphodiesterase that enables metal-dependent hydrolysis of host cyclic nucleotide Pycsar defense signals such as cCMP and cUMP.</text>
</comment>
<dbReference type="SMART" id="SM00849">
    <property type="entry name" value="Lactamase_B"/>
    <property type="match status" value="1"/>
</dbReference>
<dbReference type="Pfam" id="PF00753">
    <property type="entry name" value="Lactamase_B"/>
    <property type="match status" value="1"/>
</dbReference>
<dbReference type="GO" id="GO:0016787">
    <property type="term" value="F:hydrolase activity"/>
    <property type="evidence" value="ECO:0007669"/>
    <property type="project" value="UniProtKB-KW"/>
</dbReference>
<accession>E0I835</accession>
<dbReference type="Proteomes" id="UP000005387">
    <property type="component" value="Unassembled WGS sequence"/>
</dbReference>